<dbReference type="SUPFAM" id="SSF55874">
    <property type="entry name" value="ATPase domain of HSP90 chaperone/DNA topoisomerase II/histidine kinase"/>
    <property type="match status" value="1"/>
</dbReference>
<organism evidence="1">
    <name type="scientific">Bradyrhizobium diazoefficiens</name>
    <dbReference type="NCBI Taxonomy" id="1355477"/>
    <lineage>
        <taxon>Bacteria</taxon>
        <taxon>Pseudomonadati</taxon>
        <taxon>Pseudomonadota</taxon>
        <taxon>Alphaproteobacteria</taxon>
        <taxon>Hyphomicrobiales</taxon>
        <taxon>Nitrobacteraceae</taxon>
        <taxon>Bradyrhizobium</taxon>
    </lineage>
</organism>
<protein>
    <recommendedName>
        <fullName evidence="2">ATP-binding protein</fullName>
    </recommendedName>
</protein>
<accession>A0A810C6B2</accession>
<dbReference type="Gene3D" id="3.30.565.10">
    <property type="entry name" value="Histidine kinase-like ATPase, C-terminal domain"/>
    <property type="match status" value="1"/>
</dbReference>
<reference evidence="1" key="1">
    <citation type="submission" date="2020-05" db="EMBL/GenBank/DDBJ databases">
        <title>Complete genome sequence of Bradyrhizobium diazoefficiens XF9 isolated from soybean nodule.</title>
        <authorList>
            <person name="Noda R."/>
            <person name="Kakizaki K."/>
            <person name="Minamisawa K."/>
        </authorList>
    </citation>
    <scope>NUCLEOTIDE SEQUENCE</scope>
    <source>
        <strain evidence="1">XF9</strain>
    </source>
</reference>
<dbReference type="EMBL" id="AP023098">
    <property type="protein sequence ID" value="BCE83774.1"/>
    <property type="molecule type" value="Genomic_DNA"/>
</dbReference>
<sequence length="655" mass="73223">MCGGGGMVAENSQQLFFDERFLERHAGAIIVDPSVAIVELVANAWDAWATQVDIVWPERGLSVEFSIRDNGKGMTEGQFRRRWMTIDYNRLYDEGRQSAPPPELSSLRPREAYGRNGKGRHAAFRFGDAYRVRTWRDGTEVLFEVRRGEAQALPFVVTLIDRRSDVEGHGTEIQSAGSSGLVMTAEEAREVIGARFLADPNFTVAINGTKVTFDDIPKDQRQEIDVDVPGYGIVHVIVIDTQKADRTTRQHGIAWLVNNRLVGKAGWLGFDQARLLDGRSSEAKRFLFIVDAEFLKDVVLPDWSAFEPTSEAWLATQTAVHDRIREVLAGVSADRRKATKESIRDTFENTVSKLPPVGRDRWNSFVDKVVDTCPTISVDAIEQVSGVLANLELSTSKYELIAKLHDMKPGDLDELNALLVDWTVRTAKLALDEISSRLKLIEELDQKLRDPEMDEVGDLQPLFERSLWVFGPEFESLEFTSNRGMTEVIAKIFGKKDQGSRLRPDFAMLPDGSVGFYSRDSHDLGGEVDGVARLVVAEIKKTGVTIGGDQKNQPWKYVEELLEKGLLSAGATVTCYVLGSKIKNTESGIDTKLDGRVTIIPMTYDTFIRRAQKRMLGLRDKLRSAPFLREHGVDADAFLNPPGQVAFEFRPTATR</sequence>
<gene>
    <name evidence="1" type="ORF">XF9B_51950</name>
</gene>
<name>A0A810C6B2_9BRAD</name>
<evidence type="ECO:0000313" key="1">
    <source>
        <dbReference type="EMBL" id="BCE83774.1"/>
    </source>
</evidence>
<dbReference type="AlphaFoldDB" id="A0A810C6B2"/>
<proteinExistence type="predicted"/>
<dbReference type="Pfam" id="PF13589">
    <property type="entry name" value="HATPase_c_3"/>
    <property type="match status" value="1"/>
</dbReference>
<dbReference type="InterPro" id="IPR036890">
    <property type="entry name" value="HATPase_C_sf"/>
</dbReference>
<evidence type="ECO:0008006" key="2">
    <source>
        <dbReference type="Google" id="ProtNLM"/>
    </source>
</evidence>